<organism evidence="7 8">
    <name type="scientific">Romeriopsis navalis LEGE 11480</name>
    <dbReference type="NCBI Taxonomy" id="2777977"/>
    <lineage>
        <taxon>Bacteria</taxon>
        <taxon>Bacillati</taxon>
        <taxon>Cyanobacteriota</taxon>
        <taxon>Cyanophyceae</taxon>
        <taxon>Leptolyngbyales</taxon>
        <taxon>Leptolyngbyaceae</taxon>
        <taxon>Romeriopsis</taxon>
        <taxon>Romeriopsis navalis</taxon>
    </lineage>
</organism>
<evidence type="ECO:0000256" key="2">
    <source>
        <dbReference type="ARBA" id="ARBA00022692"/>
    </source>
</evidence>
<dbReference type="InterPro" id="IPR019109">
    <property type="entry name" value="MamF_MmsF"/>
</dbReference>
<dbReference type="RefSeq" id="WP_264328183.1">
    <property type="nucleotide sequence ID" value="NZ_JADEXQ010000186.1"/>
</dbReference>
<dbReference type="Proteomes" id="UP000625316">
    <property type="component" value="Unassembled WGS sequence"/>
</dbReference>
<evidence type="ECO:0000313" key="8">
    <source>
        <dbReference type="Proteomes" id="UP000625316"/>
    </source>
</evidence>
<sequence>MLPDELQKLYDLYEQGAISEAEYSEIKQRLMKHDVAQKPDGLLGFDVKGYKALLHASQYIGHVAPIVGLVVPIILWSHARHLHPEVDTEGKHVMNWIISEIVYIVMFLLLGFGVLIFGVVAAAAFKRALGPLASLAVMSGYGIIYAGIGLIALAGTIFPLIGVLRVMDGKSFKYPLAIRFLK</sequence>
<keyword evidence="4 5" id="KW-0472">Membrane</keyword>
<comment type="caution">
    <text evidence="7">The sequence shown here is derived from an EMBL/GenBank/DDBJ whole genome shotgun (WGS) entry which is preliminary data.</text>
</comment>
<feature type="transmembrane region" description="Helical" evidence="5">
    <location>
        <begin position="59"/>
        <end position="79"/>
    </location>
</feature>
<protein>
    <submittedName>
        <fullName evidence="7">DUF4870 domain-containing protein</fullName>
    </submittedName>
</protein>
<evidence type="ECO:0000256" key="5">
    <source>
        <dbReference type="SAM" id="Phobius"/>
    </source>
</evidence>
<name>A0A928Z764_9CYAN</name>
<feature type="transmembrane region" description="Helical" evidence="5">
    <location>
        <begin position="100"/>
        <end position="123"/>
    </location>
</feature>
<feature type="transmembrane region" description="Helical" evidence="5">
    <location>
        <begin position="143"/>
        <end position="164"/>
    </location>
</feature>
<keyword evidence="3 5" id="KW-1133">Transmembrane helix</keyword>
<dbReference type="InterPro" id="IPR018649">
    <property type="entry name" value="SHOCT"/>
</dbReference>
<feature type="domain" description="SHOCT" evidence="6">
    <location>
        <begin position="4"/>
        <end position="31"/>
    </location>
</feature>
<dbReference type="Pfam" id="PF09685">
    <property type="entry name" value="MamF_MmsF"/>
    <property type="match status" value="1"/>
</dbReference>
<evidence type="ECO:0000256" key="3">
    <source>
        <dbReference type="ARBA" id="ARBA00022989"/>
    </source>
</evidence>
<keyword evidence="2 5" id="KW-0812">Transmembrane</keyword>
<accession>A0A928Z764</accession>
<reference evidence="7" key="1">
    <citation type="submission" date="2020-10" db="EMBL/GenBank/DDBJ databases">
        <authorList>
            <person name="Castelo-Branco R."/>
            <person name="Eusebio N."/>
            <person name="Adriana R."/>
            <person name="Vieira A."/>
            <person name="Brugerolle De Fraissinette N."/>
            <person name="Rezende De Castro R."/>
            <person name="Schneider M.P."/>
            <person name="Vasconcelos V."/>
            <person name="Leao P.N."/>
        </authorList>
    </citation>
    <scope>NUCLEOTIDE SEQUENCE</scope>
    <source>
        <strain evidence="7">LEGE 11480</strain>
    </source>
</reference>
<evidence type="ECO:0000256" key="1">
    <source>
        <dbReference type="ARBA" id="ARBA00004141"/>
    </source>
</evidence>
<gene>
    <name evidence="7" type="ORF">IQ266_26950</name>
</gene>
<proteinExistence type="predicted"/>
<evidence type="ECO:0000256" key="4">
    <source>
        <dbReference type="ARBA" id="ARBA00023136"/>
    </source>
</evidence>
<evidence type="ECO:0000313" key="7">
    <source>
        <dbReference type="EMBL" id="MBE9033378.1"/>
    </source>
</evidence>
<dbReference type="EMBL" id="JADEXQ010000186">
    <property type="protein sequence ID" value="MBE9033378.1"/>
    <property type="molecule type" value="Genomic_DNA"/>
</dbReference>
<evidence type="ECO:0000259" key="6">
    <source>
        <dbReference type="Pfam" id="PF09851"/>
    </source>
</evidence>
<dbReference type="Pfam" id="PF09851">
    <property type="entry name" value="SHOCT"/>
    <property type="match status" value="1"/>
</dbReference>
<keyword evidence="8" id="KW-1185">Reference proteome</keyword>
<comment type="subcellular location">
    <subcellularLocation>
        <location evidence="1">Membrane</location>
        <topology evidence="1">Multi-pass membrane protein</topology>
    </subcellularLocation>
</comment>
<dbReference type="AlphaFoldDB" id="A0A928Z764"/>